<evidence type="ECO:0000313" key="3">
    <source>
        <dbReference type="EMBL" id="MET1478686.1"/>
    </source>
</evidence>
<protein>
    <recommendedName>
        <fullName evidence="2">Protein CyaE</fullName>
    </recommendedName>
</protein>
<keyword evidence="4" id="KW-1185">Reference proteome</keyword>
<keyword evidence="2" id="KW-0472">Membrane</keyword>
<reference evidence="3 4" key="1">
    <citation type="submission" date="2024-06" db="EMBL/GenBank/DDBJ databases">
        <title>Burkholderia sola in Mexico.</title>
        <authorList>
            <person name="Estrada P."/>
        </authorList>
    </citation>
    <scope>NUCLEOTIDE SEQUENCE [LARGE SCALE GENOMIC DNA]</scope>
    <source>
        <strain evidence="3 4">CpTa8-5</strain>
    </source>
</reference>
<dbReference type="SUPFAM" id="SSF56954">
    <property type="entry name" value="Outer membrane efflux proteins (OEP)"/>
    <property type="match status" value="1"/>
</dbReference>
<dbReference type="InterPro" id="IPR028351">
    <property type="entry name" value="CyaE"/>
</dbReference>
<comment type="function">
    <text evidence="2">CyaE is necessary for transport of calmodulin-sensitive adenylate cyclase-hemolysin (cyclolysin).</text>
</comment>
<keyword evidence="2" id="KW-0813">Transport</keyword>
<dbReference type="RefSeq" id="WP_245170503.1">
    <property type="nucleotide sequence ID" value="NZ_JBEWCH010000034.1"/>
</dbReference>
<keyword evidence="2" id="KW-0998">Cell outer membrane</keyword>
<proteinExistence type="inferred from homology"/>
<comment type="subcellular location">
    <subcellularLocation>
        <location evidence="2">Cell outer membrane</location>
        <topology evidence="2">Peripheral membrane protein</topology>
    </subcellularLocation>
</comment>
<accession>A0ABV2CHU8</accession>
<evidence type="ECO:0000256" key="1">
    <source>
        <dbReference type="ARBA" id="ARBA00007613"/>
    </source>
</evidence>
<organism evidence="3 4">
    <name type="scientific">Burkholderia sola</name>
    <dbReference type="NCBI Taxonomy" id="2843302"/>
    <lineage>
        <taxon>Bacteria</taxon>
        <taxon>Pseudomonadati</taxon>
        <taxon>Pseudomonadota</taxon>
        <taxon>Betaproteobacteria</taxon>
        <taxon>Burkholderiales</taxon>
        <taxon>Burkholderiaceae</taxon>
        <taxon>Burkholderia</taxon>
        <taxon>Burkholderia cepacia complex</taxon>
    </lineage>
</organism>
<dbReference type="InterPro" id="IPR010131">
    <property type="entry name" value="MdtP/NodT-like"/>
</dbReference>
<comment type="caution">
    <text evidence="3">The sequence shown here is derived from an EMBL/GenBank/DDBJ whole genome shotgun (WGS) entry which is preliminary data.</text>
</comment>
<dbReference type="Proteomes" id="UP001548587">
    <property type="component" value="Unassembled WGS sequence"/>
</dbReference>
<evidence type="ECO:0000313" key="4">
    <source>
        <dbReference type="Proteomes" id="UP001548587"/>
    </source>
</evidence>
<dbReference type="PANTHER" id="PTHR30203:SF29">
    <property type="entry name" value="PROTEIN CYAE"/>
    <property type="match status" value="1"/>
</dbReference>
<dbReference type="PIRSF" id="PIRSF001892">
    <property type="entry name" value="CyaE"/>
    <property type="match status" value="1"/>
</dbReference>
<gene>
    <name evidence="3" type="ORF">ABXL37_30975</name>
</gene>
<dbReference type="PANTHER" id="PTHR30203">
    <property type="entry name" value="OUTER MEMBRANE CATION EFFLUX PROTEIN"/>
    <property type="match status" value="1"/>
</dbReference>
<dbReference type="Pfam" id="PF02321">
    <property type="entry name" value="OEP"/>
    <property type="match status" value="2"/>
</dbReference>
<dbReference type="Gene3D" id="1.20.1600.10">
    <property type="entry name" value="Outer membrane efflux proteins (OEP)"/>
    <property type="match status" value="1"/>
</dbReference>
<keyword evidence="2" id="KW-0204">Cytolysis</keyword>
<evidence type="ECO:0000256" key="2">
    <source>
        <dbReference type="PIRNR" id="PIRNR001892"/>
    </source>
</evidence>
<keyword evidence="2" id="KW-0354">Hemolysis</keyword>
<sequence>MLASVSAWPFDPLLAGRGVSGTAAGGMVARSEACQFGAPGSPLSLQEAVARSLCHNPKTRVAWAAVKAQAAAVGVARAAFLPTVSGDWQGVRDSSRTDVNDHPQLSSDTTATVRSESLTLNWLLFDFGGRTAAIRNASDLLAAARATQDATLQDQFATVAKDYDAAEAAQGALDVAVEIERTTADSATAAQARVDRGVAPISDALQALTQHEQAVSERIKAEGDLQAALGALANDMGLDPNAPIVVPPITVMATPQRDWGEPLAQLIDEVKRTHPTVRAAQAQFEAAQAKISQTRAAGLPSVNLVAKYSRNNQPASLGLGIPTFPATGRDAYVGIQVSIPIFEGFGRHYQIDQATAEAERQAAMLDGAREQVALDVWLAWHALHTATATASQSEKLLTVARQAFEAAQHRYQVGVGNILELLNTQAALATAKQRRVQALADWRSARVVLASRLGRLDIDSVEGE</sequence>
<dbReference type="InterPro" id="IPR003423">
    <property type="entry name" value="OMP_efflux"/>
</dbReference>
<dbReference type="EMBL" id="JBEWCH010000034">
    <property type="protein sequence ID" value="MET1478686.1"/>
    <property type="molecule type" value="Genomic_DNA"/>
</dbReference>
<name>A0ABV2CHU8_9BURK</name>
<comment type="similarity">
    <text evidence="1 2">Belongs to the outer membrane factor (OMF) (TC 1.B.17) family.</text>
</comment>